<organism evidence="1">
    <name type="scientific">marine sediment metagenome</name>
    <dbReference type="NCBI Taxonomy" id="412755"/>
    <lineage>
        <taxon>unclassified sequences</taxon>
        <taxon>metagenomes</taxon>
        <taxon>ecological metagenomes</taxon>
    </lineage>
</organism>
<dbReference type="CDD" id="cd02440">
    <property type="entry name" value="AdoMet_MTases"/>
    <property type="match status" value="1"/>
</dbReference>
<dbReference type="InterPro" id="IPR029063">
    <property type="entry name" value="SAM-dependent_MTases_sf"/>
</dbReference>
<accession>X1A0B0</accession>
<feature type="non-terminal residue" evidence="1">
    <location>
        <position position="161"/>
    </location>
</feature>
<sequence length="161" mass="18282">MTKELDSSGNIESPQTLMINLFRRLYDGTTRIIQEEWIGTIQAAAVVRSLYLTWTLKKFIPSSAQYNLLDAGSGEGAPLTIIQARRFRKCSFVALDLYQERPAGGNAAIPANIVFVKDDLFGYSPEKQFDIIFCLDVLEHIENYKRVLELFNKWAKSEGKL</sequence>
<reference evidence="1" key="1">
    <citation type="journal article" date="2014" name="Front. Microbiol.">
        <title>High frequency of phylogenetically diverse reductive dehalogenase-homologous genes in deep subseafloor sedimentary metagenomes.</title>
        <authorList>
            <person name="Kawai M."/>
            <person name="Futagami T."/>
            <person name="Toyoda A."/>
            <person name="Takaki Y."/>
            <person name="Nishi S."/>
            <person name="Hori S."/>
            <person name="Arai W."/>
            <person name="Tsubouchi T."/>
            <person name="Morono Y."/>
            <person name="Uchiyama I."/>
            <person name="Ito T."/>
            <person name="Fujiyama A."/>
            <person name="Inagaki F."/>
            <person name="Takami H."/>
        </authorList>
    </citation>
    <scope>NUCLEOTIDE SEQUENCE</scope>
    <source>
        <strain evidence="1">Expedition CK06-06</strain>
    </source>
</reference>
<dbReference type="Gene3D" id="3.40.50.150">
    <property type="entry name" value="Vaccinia Virus protein VP39"/>
    <property type="match status" value="1"/>
</dbReference>
<evidence type="ECO:0000313" key="1">
    <source>
        <dbReference type="EMBL" id="GAG75525.1"/>
    </source>
</evidence>
<comment type="caution">
    <text evidence="1">The sequence shown here is derived from an EMBL/GenBank/DDBJ whole genome shotgun (WGS) entry which is preliminary data.</text>
</comment>
<name>X1A0B0_9ZZZZ</name>
<dbReference type="EMBL" id="BART01015874">
    <property type="protein sequence ID" value="GAG75525.1"/>
    <property type="molecule type" value="Genomic_DNA"/>
</dbReference>
<gene>
    <name evidence="1" type="ORF">S01H4_30706</name>
</gene>
<protein>
    <recommendedName>
        <fullName evidence="2">Methyltransferase type 11 domain-containing protein</fullName>
    </recommendedName>
</protein>
<dbReference type="AlphaFoldDB" id="X1A0B0"/>
<dbReference type="Pfam" id="PF13489">
    <property type="entry name" value="Methyltransf_23"/>
    <property type="match status" value="1"/>
</dbReference>
<dbReference type="SUPFAM" id="SSF53335">
    <property type="entry name" value="S-adenosyl-L-methionine-dependent methyltransferases"/>
    <property type="match status" value="1"/>
</dbReference>
<evidence type="ECO:0008006" key="2">
    <source>
        <dbReference type="Google" id="ProtNLM"/>
    </source>
</evidence>
<proteinExistence type="predicted"/>